<evidence type="ECO:0000256" key="1">
    <source>
        <dbReference type="SAM" id="MobiDB-lite"/>
    </source>
</evidence>
<evidence type="ECO:0000313" key="4">
    <source>
        <dbReference type="Proteomes" id="UP000001880"/>
    </source>
</evidence>
<feature type="region of interest" description="Disordered" evidence="1">
    <location>
        <begin position="1"/>
        <end position="30"/>
    </location>
</feature>
<dbReference type="EMBL" id="CP001804">
    <property type="protein sequence ID" value="ACY17836.1"/>
    <property type="molecule type" value="Genomic_DNA"/>
</dbReference>
<dbReference type="Pfam" id="PF14257">
    <property type="entry name" value="DUF4349"/>
    <property type="match status" value="1"/>
</dbReference>
<protein>
    <recommendedName>
        <fullName evidence="2">DUF4349 domain-containing protein</fullName>
    </recommendedName>
</protein>
<accession>D0LYH0</accession>
<gene>
    <name evidence="3" type="ordered locus">Hoch_5352</name>
</gene>
<sequence length="338" mass="36592">MTTGSSGSSAGQAAPSPAPAPPAQSGSAPSQPIERLVIEGQLGLRVDDIDQTMATLRAKVGELRGSLVREQLGGGASSRNANIRIRVPPAAVEDFVAWLGQQGEVTHQFIERTDVSRQFIDQAIALENLQLTLDRTRALLQREDLDIQQVLVIEGELTRLRGRIEQIKGEQRWLENRVAQATLNVNLRSETEVFLRPSAKFYPGPRLTGLYFLDREDGPKGRLGGGAALYFTPQTSVELDVFAGRDGGSSGLLTTIGGSVYSDFLGRGRRRFFNPHLGMRLGFAHFDAPSFAFGADAGVELFKHEYLMIDTNVRVMGLLGSDGVDTALLGNLSAIVAF</sequence>
<evidence type="ECO:0000313" key="3">
    <source>
        <dbReference type="EMBL" id="ACY17836.1"/>
    </source>
</evidence>
<dbReference type="HOGENOM" id="CLU_820771_0_0_7"/>
<dbReference type="InterPro" id="IPR025645">
    <property type="entry name" value="DUF4349"/>
</dbReference>
<feature type="domain" description="DUF4349" evidence="2">
    <location>
        <begin position="35"/>
        <end position="193"/>
    </location>
</feature>
<dbReference type="AlphaFoldDB" id="D0LYH0"/>
<evidence type="ECO:0000259" key="2">
    <source>
        <dbReference type="Pfam" id="PF14257"/>
    </source>
</evidence>
<keyword evidence="4" id="KW-1185">Reference proteome</keyword>
<reference evidence="3 4" key="1">
    <citation type="journal article" date="2010" name="Stand. Genomic Sci.">
        <title>Complete genome sequence of Haliangium ochraceum type strain (SMP-2).</title>
        <authorList>
            <consortium name="US DOE Joint Genome Institute (JGI-PGF)"/>
            <person name="Ivanova N."/>
            <person name="Daum C."/>
            <person name="Lang E."/>
            <person name="Abt B."/>
            <person name="Kopitz M."/>
            <person name="Saunders E."/>
            <person name="Lapidus A."/>
            <person name="Lucas S."/>
            <person name="Glavina Del Rio T."/>
            <person name="Nolan M."/>
            <person name="Tice H."/>
            <person name="Copeland A."/>
            <person name="Cheng J.F."/>
            <person name="Chen F."/>
            <person name="Bruce D."/>
            <person name="Goodwin L."/>
            <person name="Pitluck S."/>
            <person name="Mavromatis K."/>
            <person name="Pati A."/>
            <person name="Mikhailova N."/>
            <person name="Chen A."/>
            <person name="Palaniappan K."/>
            <person name="Land M."/>
            <person name="Hauser L."/>
            <person name="Chang Y.J."/>
            <person name="Jeffries C.D."/>
            <person name="Detter J.C."/>
            <person name="Brettin T."/>
            <person name="Rohde M."/>
            <person name="Goker M."/>
            <person name="Bristow J."/>
            <person name="Markowitz V."/>
            <person name="Eisen J.A."/>
            <person name="Hugenholtz P."/>
            <person name="Kyrpides N.C."/>
            <person name="Klenk H.P."/>
        </authorList>
    </citation>
    <scope>NUCLEOTIDE SEQUENCE [LARGE SCALE GENOMIC DNA]</scope>
    <source>
        <strain evidence="4">DSM 14365 / CIP 107738 / JCM 11303 / AJ 13395 / SMP-2</strain>
    </source>
</reference>
<dbReference type="RefSeq" id="WP_012830428.1">
    <property type="nucleotide sequence ID" value="NC_013440.1"/>
</dbReference>
<dbReference type="Proteomes" id="UP000001880">
    <property type="component" value="Chromosome"/>
</dbReference>
<proteinExistence type="predicted"/>
<name>D0LYH0_HALO1</name>
<organism evidence="3 4">
    <name type="scientific">Haliangium ochraceum (strain DSM 14365 / JCM 11303 / SMP-2)</name>
    <dbReference type="NCBI Taxonomy" id="502025"/>
    <lineage>
        <taxon>Bacteria</taxon>
        <taxon>Pseudomonadati</taxon>
        <taxon>Myxococcota</taxon>
        <taxon>Polyangia</taxon>
        <taxon>Haliangiales</taxon>
        <taxon>Kofleriaceae</taxon>
        <taxon>Haliangium</taxon>
    </lineage>
</organism>
<feature type="compositionally biased region" description="Low complexity" evidence="1">
    <location>
        <begin position="1"/>
        <end position="15"/>
    </location>
</feature>
<dbReference type="KEGG" id="hoh:Hoch_5352"/>